<comment type="caution">
    <text evidence="2">The sequence shown here is derived from an EMBL/GenBank/DDBJ whole genome shotgun (WGS) entry which is preliminary data.</text>
</comment>
<keyword evidence="3" id="KW-1185">Reference proteome</keyword>
<name>A0A9D3TGR1_MEGAT</name>
<proteinExistence type="predicted"/>
<evidence type="ECO:0000313" key="2">
    <source>
        <dbReference type="EMBL" id="KAG7483817.1"/>
    </source>
</evidence>
<feature type="compositionally biased region" description="Pro residues" evidence="1">
    <location>
        <begin position="110"/>
        <end position="124"/>
    </location>
</feature>
<feature type="region of interest" description="Disordered" evidence="1">
    <location>
        <begin position="1"/>
        <end position="136"/>
    </location>
</feature>
<evidence type="ECO:0000313" key="3">
    <source>
        <dbReference type="Proteomes" id="UP001046870"/>
    </source>
</evidence>
<protein>
    <submittedName>
        <fullName evidence="2">Uncharacterized protein</fullName>
    </submittedName>
</protein>
<reference evidence="2" key="1">
    <citation type="submission" date="2021-01" db="EMBL/GenBank/DDBJ databases">
        <authorList>
            <person name="Zahm M."/>
            <person name="Roques C."/>
            <person name="Cabau C."/>
            <person name="Klopp C."/>
            <person name="Donnadieu C."/>
            <person name="Jouanno E."/>
            <person name="Lampietro C."/>
            <person name="Louis A."/>
            <person name="Herpin A."/>
            <person name="Echchiki A."/>
            <person name="Berthelot C."/>
            <person name="Parey E."/>
            <person name="Roest-Crollius H."/>
            <person name="Braasch I."/>
            <person name="Postlethwait J."/>
            <person name="Bobe J."/>
            <person name="Montfort J."/>
            <person name="Bouchez O."/>
            <person name="Begum T."/>
            <person name="Mejri S."/>
            <person name="Adams A."/>
            <person name="Chen W.-J."/>
            <person name="Guiguen Y."/>
        </authorList>
    </citation>
    <scope>NUCLEOTIDE SEQUENCE</scope>
    <source>
        <strain evidence="2">YG-15Mar2019-1</strain>
        <tissue evidence="2">Brain</tissue>
    </source>
</reference>
<gene>
    <name evidence="2" type="ORF">MATL_G00042300</name>
</gene>
<dbReference type="AlphaFoldDB" id="A0A9D3TGR1"/>
<sequence length="191" mass="19821">MRASSPGKSSSTRAASSRRTHQSALDPDGAEGRRSDDWGGIGYVLPLIAQPESGGSDCGAPSRQGRGTGNWAPGIPQGRLSSSARPGSSGHPSSCVCAVDSRSVTAAPSPNLPTPTLTPIPNPHPTADSQSGQIRRRLPHAARRGWALLALQSNIAAADMHEAVPGESRPASVFTQKTCDHPQSPIFPPRL</sequence>
<dbReference type="Proteomes" id="UP001046870">
    <property type="component" value="Chromosome 3"/>
</dbReference>
<feature type="compositionally biased region" description="Polar residues" evidence="1">
    <location>
        <begin position="79"/>
        <end position="92"/>
    </location>
</feature>
<evidence type="ECO:0000256" key="1">
    <source>
        <dbReference type="SAM" id="MobiDB-lite"/>
    </source>
</evidence>
<dbReference type="EMBL" id="JAFDVH010000003">
    <property type="protein sequence ID" value="KAG7483817.1"/>
    <property type="molecule type" value="Genomic_DNA"/>
</dbReference>
<organism evidence="2 3">
    <name type="scientific">Megalops atlanticus</name>
    <name type="common">Tarpon</name>
    <name type="synonym">Clupea gigantea</name>
    <dbReference type="NCBI Taxonomy" id="7932"/>
    <lineage>
        <taxon>Eukaryota</taxon>
        <taxon>Metazoa</taxon>
        <taxon>Chordata</taxon>
        <taxon>Craniata</taxon>
        <taxon>Vertebrata</taxon>
        <taxon>Euteleostomi</taxon>
        <taxon>Actinopterygii</taxon>
        <taxon>Neopterygii</taxon>
        <taxon>Teleostei</taxon>
        <taxon>Elopiformes</taxon>
        <taxon>Megalopidae</taxon>
        <taxon>Megalops</taxon>
    </lineage>
</organism>
<feature type="compositionally biased region" description="Low complexity" evidence="1">
    <location>
        <begin position="1"/>
        <end position="15"/>
    </location>
</feature>
<accession>A0A9D3TGR1</accession>